<feature type="modified residue" description="4-aspartylphosphate" evidence="2">
    <location>
        <position position="51"/>
    </location>
</feature>
<feature type="domain" description="Response regulatory" evidence="3">
    <location>
        <begin position="2"/>
        <end position="118"/>
    </location>
</feature>
<organism evidence="4 5">
    <name type="scientific">Candidatus Magnetominusculus xianensis</name>
    <dbReference type="NCBI Taxonomy" id="1748249"/>
    <lineage>
        <taxon>Bacteria</taxon>
        <taxon>Pseudomonadati</taxon>
        <taxon>Nitrospirota</taxon>
        <taxon>Nitrospiria</taxon>
        <taxon>Nitrospirales</taxon>
        <taxon>Nitrospiraceae</taxon>
        <taxon>Candidatus Magnetominusculus</taxon>
    </lineage>
</organism>
<keyword evidence="5" id="KW-1185">Reference proteome</keyword>
<comment type="caution">
    <text evidence="4">The sequence shown here is derived from an EMBL/GenBank/DDBJ whole genome shotgun (WGS) entry which is preliminary data.</text>
</comment>
<dbReference type="Pfam" id="PF00072">
    <property type="entry name" value="Response_reg"/>
    <property type="match status" value="1"/>
</dbReference>
<evidence type="ECO:0000313" key="4">
    <source>
        <dbReference type="EMBL" id="KWT84080.1"/>
    </source>
</evidence>
<dbReference type="EMBL" id="LNQR01000070">
    <property type="protein sequence ID" value="KWT84080.1"/>
    <property type="molecule type" value="Genomic_DNA"/>
</dbReference>
<gene>
    <name evidence="4" type="ORF">ASN18_2007</name>
</gene>
<dbReference type="RefSeq" id="WP_236861657.1">
    <property type="nucleotide sequence ID" value="NZ_LNQR01000070.1"/>
</dbReference>
<evidence type="ECO:0000313" key="5">
    <source>
        <dbReference type="Proteomes" id="UP000060487"/>
    </source>
</evidence>
<proteinExistence type="predicted"/>
<protein>
    <submittedName>
        <fullName evidence="4">Chemotaxis protein CheY</fullName>
    </submittedName>
</protein>
<dbReference type="PANTHER" id="PTHR44591">
    <property type="entry name" value="STRESS RESPONSE REGULATOR PROTEIN 1"/>
    <property type="match status" value="1"/>
</dbReference>
<dbReference type="Gene3D" id="3.40.50.2300">
    <property type="match status" value="1"/>
</dbReference>
<dbReference type="InterPro" id="IPR050595">
    <property type="entry name" value="Bact_response_regulator"/>
</dbReference>
<dbReference type="InterPro" id="IPR001789">
    <property type="entry name" value="Sig_transdc_resp-reg_receiver"/>
</dbReference>
<reference evidence="4 5" key="1">
    <citation type="submission" date="2015-11" db="EMBL/GenBank/DDBJ databases">
        <authorList>
            <person name="Lin W."/>
        </authorList>
    </citation>
    <scope>NUCLEOTIDE SEQUENCE [LARGE SCALE GENOMIC DNA]</scope>
    <source>
        <strain evidence="4 5">HCH-1</strain>
    </source>
</reference>
<dbReference type="InterPro" id="IPR011006">
    <property type="entry name" value="CheY-like_superfamily"/>
</dbReference>
<name>A0ABR5SE63_9BACT</name>
<dbReference type="PROSITE" id="PS50110">
    <property type="entry name" value="RESPONSE_REGULATORY"/>
    <property type="match status" value="1"/>
</dbReference>
<evidence type="ECO:0000256" key="1">
    <source>
        <dbReference type="ARBA" id="ARBA00022553"/>
    </source>
</evidence>
<evidence type="ECO:0000259" key="3">
    <source>
        <dbReference type="PROSITE" id="PS50110"/>
    </source>
</evidence>
<dbReference type="SUPFAM" id="SSF52172">
    <property type="entry name" value="CheY-like"/>
    <property type="match status" value="1"/>
</dbReference>
<dbReference type="SMART" id="SM00448">
    <property type="entry name" value="REC"/>
    <property type="match status" value="1"/>
</dbReference>
<evidence type="ECO:0000256" key="2">
    <source>
        <dbReference type="PROSITE-ProRule" id="PRU00169"/>
    </source>
</evidence>
<keyword evidence="1 2" id="KW-0597">Phosphoprotein</keyword>
<dbReference type="PANTHER" id="PTHR44591:SF3">
    <property type="entry name" value="RESPONSE REGULATORY DOMAIN-CONTAINING PROTEIN"/>
    <property type="match status" value="1"/>
</dbReference>
<dbReference type="Proteomes" id="UP000060487">
    <property type="component" value="Unassembled WGS sequence"/>
</dbReference>
<accession>A0ABR5SE63</accession>
<sequence length="127" mass="14178">MKIMVVDDDKTTRKILGLYLKGKGHEPVFAENGVDAIEKLASNEVDIIMTDLNMPYMDGIELTKTLKNDPSFQSIPILMLSTENDDEEKKKAADAGINAYMVKPVSSESVDTMIKQMLLIKKQQEGK</sequence>